<accession>A0AAD4BR59</accession>
<keyword evidence="4" id="KW-1185">Reference proteome</keyword>
<organism evidence="3 4">
    <name type="scientific">Boletus edulis BED1</name>
    <dbReference type="NCBI Taxonomy" id="1328754"/>
    <lineage>
        <taxon>Eukaryota</taxon>
        <taxon>Fungi</taxon>
        <taxon>Dikarya</taxon>
        <taxon>Basidiomycota</taxon>
        <taxon>Agaricomycotina</taxon>
        <taxon>Agaricomycetes</taxon>
        <taxon>Agaricomycetidae</taxon>
        <taxon>Boletales</taxon>
        <taxon>Boletineae</taxon>
        <taxon>Boletaceae</taxon>
        <taxon>Boletoideae</taxon>
        <taxon>Boletus</taxon>
    </lineage>
</organism>
<dbReference type="Proteomes" id="UP001194468">
    <property type="component" value="Unassembled WGS sequence"/>
</dbReference>
<name>A0AAD4BR59_BOLED</name>
<evidence type="ECO:0000313" key="4">
    <source>
        <dbReference type="Proteomes" id="UP001194468"/>
    </source>
</evidence>
<feature type="region of interest" description="Disordered" evidence="1">
    <location>
        <begin position="1"/>
        <end position="53"/>
    </location>
</feature>
<reference evidence="3" key="1">
    <citation type="submission" date="2019-10" db="EMBL/GenBank/DDBJ databases">
        <authorList>
            <consortium name="DOE Joint Genome Institute"/>
            <person name="Kuo A."/>
            <person name="Miyauchi S."/>
            <person name="Kiss E."/>
            <person name="Drula E."/>
            <person name="Kohler A."/>
            <person name="Sanchez-Garcia M."/>
            <person name="Andreopoulos B."/>
            <person name="Barry K.W."/>
            <person name="Bonito G."/>
            <person name="Buee M."/>
            <person name="Carver A."/>
            <person name="Chen C."/>
            <person name="Cichocki N."/>
            <person name="Clum A."/>
            <person name="Culley D."/>
            <person name="Crous P.W."/>
            <person name="Fauchery L."/>
            <person name="Girlanda M."/>
            <person name="Hayes R."/>
            <person name="Keri Z."/>
            <person name="LaButti K."/>
            <person name="Lipzen A."/>
            <person name="Lombard V."/>
            <person name="Magnuson J."/>
            <person name="Maillard F."/>
            <person name="Morin E."/>
            <person name="Murat C."/>
            <person name="Nolan M."/>
            <person name="Ohm R."/>
            <person name="Pangilinan J."/>
            <person name="Pereira M."/>
            <person name="Perotto S."/>
            <person name="Peter M."/>
            <person name="Riley R."/>
            <person name="Sitrit Y."/>
            <person name="Stielow B."/>
            <person name="Szollosi G."/>
            <person name="Zifcakova L."/>
            <person name="Stursova M."/>
            <person name="Spatafora J.W."/>
            <person name="Tedersoo L."/>
            <person name="Vaario L.-M."/>
            <person name="Yamada A."/>
            <person name="Yan M."/>
            <person name="Wang P."/>
            <person name="Xu J."/>
            <person name="Bruns T."/>
            <person name="Baldrian P."/>
            <person name="Vilgalys R."/>
            <person name="Henrissat B."/>
            <person name="Grigoriev I.V."/>
            <person name="Hibbett D."/>
            <person name="Nagy L.G."/>
            <person name="Martin F.M."/>
        </authorList>
    </citation>
    <scope>NUCLEOTIDE SEQUENCE</scope>
    <source>
        <strain evidence="3">BED1</strain>
    </source>
</reference>
<protein>
    <recommendedName>
        <fullName evidence="2">DUF6532 domain-containing protein</fullName>
    </recommendedName>
</protein>
<dbReference type="AlphaFoldDB" id="A0AAD4BR59"/>
<sequence length="289" mass="33007">MGRTRDFDAGDVSGSDRDASLDNGEHGQKHARTSVVSSHDQDPDGLRHPQKIRATTGRVAAKDYEVAVREILKVAIGRFRSRLTAENAYPDRIEQVKWAKEAWAEGCKVCDTQINFNNEIIQLITNRTWHLTSELKTKIRPLTEAIYGFESSTKRAVQANNRKLVEDLVEDFGLCYRNNIPRSGLYENKIIQKAINISFYKNKRDEGVLYPEYFQPFPMAGVALILMVVSVEACIDEWSSGDRNDIPFNEPTFRPVYQNHLNQLRKFAALTKDHEIMPKLLSHLDNNGR</sequence>
<gene>
    <name evidence="3" type="ORF">L210DRAFT_3405929</name>
</gene>
<feature type="compositionally biased region" description="Basic and acidic residues" evidence="1">
    <location>
        <begin position="1"/>
        <end position="28"/>
    </location>
</feature>
<dbReference type="EMBL" id="WHUW01000019">
    <property type="protein sequence ID" value="KAF8437208.1"/>
    <property type="molecule type" value="Genomic_DNA"/>
</dbReference>
<dbReference type="Pfam" id="PF20149">
    <property type="entry name" value="DUF6532"/>
    <property type="match status" value="1"/>
</dbReference>
<evidence type="ECO:0000259" key="2">
    <source>
        <dbReference type="Pfam" id="PF20149"/>
    </source>
</evidence>
<proteinExistence type="predicted"/>
<feature type="domain" description="DUF6532" evidence="2">
    <location>
        <begin position="75"/>
        <end position="267"/>
    </location>
</feature>
<comment type="caution">
    <text evidence="3">The sequence shown here is derived from an EMBL/GenBank/DDBJ whole genome shotgun (WGS) entry which is preliminary data.</text>
</comment>
<dbReference type="InterPro" id="IPR045341">
    <property type="entry name" value="DUF6532"/>
</dbReference>
<evidence type="ECO:0000256" key="1">
    <source>
        <dbReference type="SAM" id="MobiDB-lite"/>
    </source>
</evidence>
<evidence type="ECO:0000313" key="3">
    <source>
        <dbReference type="EMBL" id="KAF8437208.1"/>
    </source>
</evidence>
<reference evidence="3" key="2">
    <citation type="journal article" date="2020" name="Nat. Commun.">
        <title>Large-scale genome sequencing of mycorrhizal fungi provides insights into the early evolution of symbiotic traits.</title>
        <authorList>
            <person name="Miyauchi S."/>
            <person name="Kiss E."/>
            <person name="Kuo A."/>
            <person name="Drula E."/>
            <person name="Kohler A."/>
            <person name="Sanchez-Garcia M."/>
            <person name="Morin E."/>
            <person name="Andreopoulos B."/>
            <person name="Barry K.W."/>
            <person name="Bonito G."/>
            <person name="Buee M."/>
            <person name="Carver A."/>
            <person name="Chen C."/>
            <person name="Cichocki N."/>
            <person name="Clum A."/>
            <person name="Culley D."/>
            <person name="Crous P.W."/>
            <person name="Fauchery L."/>
            <person name="Girlanda M."/>
            <person name="Hayes R.D."/>
            <person name="Keri Z."/>
            <person name="LaButti K."/>
            <person name="Lipzen A."/>
            <person name="Lombard V."/>
            <person name="Magnuson J."/>
            <person name="Maillard F."/>
            <person name="Murat C."/>
            <person name="Nolan M."/>
            <person name="Ohm R.A."/>
            <person name="Pangilinan J."/>
            <person name="Pereira M.F."/>
            <person name="Perotto S."/>
            <person name="Peter M."/>
            <person name="Pfister S."/>
            <person name="Riley R."/>
            <person name="Sitrit Y."/>
            <person name="Stielow J.B."/>
            <person name="Szollosi G."/>
            <person name="Zifcakova L."/>
            <person name="Stursova M."/>
            <person name="Spatafora J.W."/>
            <person name="Tedersoo L."/>
            <person name="Vaario L.M."/>
            <person name="Yamada A."/>
            <person name="Yan M."/>
            <person name="Wang P."/>
            <person name="Xu J."/>
            <person name="Bruns T."/>
            <person name="Baldrian P."/>
            <person name="Vilgalys R."/>
            <person name="Dunand C."/>
            <person name="Henrissat B."/>
            <person name="Grigoriev I.V."/>
            <person name="Hibbett D."/>
            <person name="Nagy L.G."/>
            <person name="Martin F.M."/>
        </authorList>
    </citation>
    <scope>NUCLEOTIDE SEQUENCE</scope>
    <source>
        <strain evidence="3">BED1</strain>
    </source>
</reference>